<keyword evidence="1" id="KW-0433">Leucine-rich repeat</keyword>
<dbReference type="Pfam" id="PF13516">
    <property type="entry name" value="LRR_6"/>
    <property type="match status" value="1"/>
</dbReference>
<evidence type="ECO:0000256" key="5">
    <source>
        <dbReference type="SAM" id="Phobius"/>
    </source>
</evidence>
<dbReference type="SMART" id="SM00369">
    <property type="entry name" value="LRR_TYP"/>
    <property type="match status" value="11"/>
</dbReference>
<sequence>MGLDQSWLFARWLVVVVMVATPKVVETFCPSMCQCDDSLLEASCSGSRLDSVPILLNPSLRSLHLAHNRIASLRQSVSFYGELRRLDLSHNVLHSLGLLHFQPLGQLEWLNVSNNLVSSLEMESFAGLASLTVLDLSANRLTRLTDDLFAELPSLVTLILSGNKIQTVASGAFESLRKLHTLRLEDNNLGHVPTAALVPLAAGLRSLHLGKNLIETLEDGAFRHLARLRLLALNDNAIDRVDPLAFDSLVSLDALDLSFNRLDGPIEAFTTVSPLTHLDLSGNMWRQLPANFLSGLPRLQTLNISYMEYLRSVDPAVFHMTRPVITNGSVVTISTSPKVLPIVNLIMTNNALWNHLPPGLFHGLDAHLVRLDLSGNAFETLEMGRHHYDWPHLNYLNVAYNPLECNCSLLWLWNMFQQRNHSPTIVVVNVTCSGPPPFSGLPLSSLEQSNLMCSLALPVSIIILLVMSWIVLTAGLIVLVIYWRRRQNLRRESRLMIIKSSHHHYHHRDHAFQHHNGTSPILGGVDGVKQQHYGVDSNCSPALSGHHHVGATIPHYYHHNHHLQQAQLATATTRDEYTYHCAGTIKRIPVTVV</sequence>
<comment type="caution">
    <text evidence="8">The sequence shown here is derived from an EMBL/GenBank/DDBJ whole genome shotgun (WGS) entry which is preliminary data.</text>
</comment>
<organism evidence="8 9">
    <name type="scientific">Daphnia sinensis</name>
    <dbReference type="NCBI Taxonomy" id="1820382"/>
    <lineage>
        <taxon>Eukaryota</taxon>
        <taxon>Metazoa</taxon>
        <taxon>Ecdysozoa</taxon>
        <taxon>Arthropoda</taxon>
        <taxon>Crustacea</taxon>
        <taxon>Branchiopoda</taxon>
        <taxon>Diplostraca</taxon>
        <taxon>Cladocera</taxon>
        <taxon>Anomopoda</taxon>
        <taxon>Daphniidae</taxon>
        <taxon>Daphnia</taxon>
        <taxon>Daphnia similis group</taxon>
    </lineage>
</organism>
<keyword evidence="4" id="KW-0325">Glycoprotein</keyword>
<reference evidence="8 9" key="1">
    <citation type="submission" date="2022-05" db="EMBL/GenBank/DDBJ databases">
        <title>A multi-omics perspective on studying reproductive biology in Daphnia sinensis.</title>
        <authorList>
            <person name="Jia J."/>
        </authorList>
    </citation>
    <scope>NUCLEOTIDE SEQUENCE [LARGE SCALE GENOMIC DNA]</scope>
    <source>
        <strain evidence="8 9">WSL</strain>
    </source>
</reference>
<dbReference type="PRINTS" id="PR00019">
    <property type="entry name" value="LEURICHRPT"/>
</dbReference>
<dbReference type="InterPro" id="IPR032675">
    <property type="entry name" value="LRR_dom_sf"/>
</dbReference>
<feature type="chain" id="PRO_5041925301" description="LRRCT domain-containing protein" evidence="6">
    <location>
        <begin position="28"/>
        <end position="593"/>
    </location>
</feature>
<protein>
    <recommendedName>
        <fullName evidence="7">LRRCT domain-containing protein</fullName>
    </recommendedName>
</protein>
<evidence type="ECO:0000256" key="3">
    <source>
        <dbReference type="ARBA" id="ARBA00022737"/>
    </source>
</evidence>
<keyword evidence="5" id="KW-0812">Transmembrane</keyword>
<evidence type="ECO:0000313" key="9">
    <source>
        <dbReference type="Proteomes" id="UP000820818"/>
    </source>
</evidence>
<dbReference type="SMART" id="SM00082">
    <property type="entry name" value="LRRCT"/>
    <property type="match status" value="1"/>
</dbReference>
<dbReference type="InterPro" id="IPR003591">
    <property type="entry name" value="Leu-rich_rpt_typical-subtyp"/>
</dbReference>
<feature type="domain" description="LRRCT" evidence="7">
    <location>
        <begin position="401"/>
        <end position="454"/>
    </location>
</feature>
<dbReference type="SUPFAM" id="SSF52058">
    <property type="entry name" value="L domain-like"/>
    <property type="match status" value="1"/>
</dbReference>
<keyword evidence="5" id="KW-0472">Membrane</keyword>
<dbReference type="InterPro" id="IPR050541">
    <property type="entry name" value="LRR_TM_domain-containing"/>
</dbReference>
<evidence type="ECO:0000313" key="8">
    <source>
        <dbReference type="EMBL" id="KAI9555580.1"/>
    </source>
</evidence>
<evidence type="ECO:0000256" key="1">
    <source>
        <dbReference type="ARBA" id="ARBA00022614"/>
    </source>
</evidence>
<dbReference type="FunFam" id="3.80.10.10:FF:000770">
    <property type="entry name" value="Uncharacterized protein"/>
    <property type="match status" value="1"/>
</dbReference>
<dbReference type="InterPro" id="IPR000483">
    <property type="entry name" value="Cys-rich_flank_reg_C"/>
</dbReference>
<dbReference type="PANTHER" id="PTHR24369:SF210">
    <property type="entry name" value="CHAOPTIN-RELATED"/>
    <property type="match status" value="1"/>
</dbReference>
<accession>A0AAD5L3L7</accession>
<evidence type="ECO:0000256" key="6">
    <source>
        <dbReference type="SAM" id="SignalP"/>
    </source>
</evidence>
<evidence type="ECO:0000256" key="4">
    <source>
        <dbReference type="ARBA" id="ARBA00023180"/>
    </source>
</evidence>
<dbReference type="PROSITE" id="PS51450">
    <property type="entry name" value="LRR"/>
    <property type="match status" value="3"/>
</dbReference>
<dbReference type="InterPro" id="IPR001611">
    <property type="entry name" value="Leu-rich_rpt"/>
</dbReference>
<keyword evidence="9" id="KW-1185">Reference proteome</keyword>
<feature type="transmembrane region" description="Helical" evidence="5">
    <location>
        <begin position="455"/>
        <end position="483"/>
    </location>
</feature>
<keyword evidence="5" id="KW-1133">Transmembrane helix</keyword>
<evidence type="ECO:0000259" key="7">
    <source>
        <dbReference type="SMART" id="SM00082"/>
    </source>
</evidence>
<dbReference type="Gene3D" id="3.80.10.10">
    <property type="entry name" value="Ribonuclease Inhibitor"/>
    <property type="match status" value="3"/>
</dbReference>
<dbReference type="PANTHER" id="PTHR24369">
    <property type="entry name" value="ANTIGEN BSP, PUTATIVE-RELATED"/>
    <property type="match status" value="1"/>
</dbReference>
<name>A0AAD5L3L7_9CRUS</name>
<feature type="signal peptide" evidence="6">
    <location>
        <begin position="1"/>
        <end position="27"/>
    </location>
</feature>
<dbReference type="Pfam" id="PF13855">
    <property type="entry name" value="LRR_8"/>
    <property type="match status" value="2"/>
</dbReference>
<gene>
    <name evidence="8" type="ORF">GHT06_018095</name>
</gene>
<dbReference type="AlphaFoldDB" id="A0AAD5L3L7"/>
<dbReference type="Proteomes" id="UP000820818">
    <property type="component" value="Linkage Group LG7"/>
</dbReference>
<dbReference type="EMBL" id="WJBH02000007">
    <property type="protein sequence ID" value="KAI9555580.1"/>
    <property type="molecule type" value="Genomic_DNA"/>
</dbReference>
<proteinExistence type="predicted"/>
<dbReference type="GO" id="GO:0005886">
    <property type="term" value="C:plasma membrane"/>
    <property type="evidence" value="ECO:0007669"/>
    <property type="project" value="TreeGrafter"/>
</dbReference>
<keyword evidence="2 6" id="KW-0732">Signal</keyword>
<keyword evidence="3" id="KW-0677">Repeat</keyword>
<evidence type="ECO:0000256" key="2">
    <source>
        <dbReference type="ARBA" id="ARBA00022729"/>
    </source>
</evidence>